<protein>
    <recommendedName>
        <fullName evidence="1">Reverse transcriptase domain-containing protein</fullName>
    </recommendedName>
</protein>
<evidence type="ECO:0000313" key="2">
    <source>
        <dbReference type="Ensembl" id="ENSATEP00000076647.1"/>
    </source>
</evidence>
<accession>A0AAQ6IRP3</accession>
<dbReference type="InterPro" id="IPR000477">
    <property type="entry name" value="RT_dom"/>
</dbReference>
<dbReference type="InterPro" id="IPR043502">
    <property type="entry name" value="DNA/RNA_pol_sf"/>
</dbReference>
<reference evidence="2 3" key="1">
    <citation type="submission" date="2021-04" db="EMBL/GenBank/DDBJ databases">
        <authorList>
            <consortium name="Wellcome Sanger Institute Data Sharing"/>
        </authorList>
    </citation>
    <scope>NUCLEOTIDE SEQUENCE [LARGE SCALE GENOMIC DNA]</scope>
</reference>
<organism evidence="2 3">
    <name type="scientific">Anabas testudineus</name>
    <name type="common">Climbing perch</name>
    <name type="synonym">Anthias testudineus</name>
    <dbReference type="NCBI Taxonomy" id="64144"/>
    <lineage>
        <taxon>Eukaryota</taxon>
        <taxon>Metazoa</taxon>
        <taxon>Chordata</taxon>
        <taxon>Craniata</taxon>
        <taxon>Vertebrata</taxon>
        <taxon>Euteleostomi</taxon>
        <taxon>Actinopterygii</taxon>
        <taxon>Neopterygii</taxon>
        <taxon>Teleostei</taxon>
        <taxon>Neoteleostei</taxon>
        <taxon>Acanthomorphata</taxon>
        <taxon>Anabantaria</taxon>
        <taxon>Anabantiformes</taxon>
        <taxon>Anabantoidei</taxon>
        <taxon>Anabantidae</taxon>
        <taxon>Anabas</taxon>
    </lineage>
</organism>
<dbReference type="PANTHER" id="PTHR47510">
    <property type="entry name" value="REVERSE TRANSCRIPTASE DOMAIN-CONTAINING PROTEIN"/>
    <property type="match status" value="1"/>
</dbReference>
<dbReference type="PANTHER" id="PTHR47510:SF3">
    <property type="entry name" value="ENDO_EXONUCLEASE_PHOSPHATASE DOMAIN-CONTAINING PROTEIN"/>
    <property type="match status" value="1"/>
</dbReference>
<sequence>MISGDFNHATLNKTLPTFTQFVSCPTRGERTLDPMYANVKDAYSSTALPPLGKSDHNLVHLLPQYTPLVHRQPPTIKTVKRWTEGAHLALQGCFEETDWKTLCEPHGEDIDGLTDCISDYINFCVDTQVPTKTICCFPNNKPWVPQDIKAILNDKKKAFRSGDREAAKRVQRLLSVRIREGKETYRKKLEQNLQQNNTREVWRGMRTITGYKSSSQETGGTVDRANELNHFFNRFQAESQIPLQFTNCSSVPPPHDSATTLTISAEQVRRELNSLPPTKAAGPDGVSPRVLKACAPQLCVVLQHIFNLSLHLERVPLGWKKSCLVPVNKTPRPRVLNDFRPVALTSHIMKAFERLILESLRPLVKPSLDPLGWFAYQPHIGVDDAIIHLLHRTYTHLDKPGGLVRIMFFDFSSAFNTIRPALLGGKLKKMQVNTPLISWIMDYLTNRPQYVRLQNCVSDTVICSTGAPQGTVLSPFLFTLYTSDFRYNSRVLQRLQHHAADVS</sequence>
<feature type="domain" description="Reverse transcriptase" evidence="1">
    <location>
        <begin position="308"/>
        <end position="503"/>
    </location>
</feature>
<proteinExistence type="predicted"/>
<dbReference type="Proteomes" id="UP000265040">
    <property type="component" value="Chromosome 22"/>
</dbReference>
<dbReference type="AlphaFoldDB" id="A0AAQ6IRP3"/>
<dbReference type="Ensembl" id="ENSATET00000081671.1">
    <property type="protein sequence ID" value="ENSATEP00000076647.1"/>
    <property type="gene ID" value="ENSATEG00000030326.1"/>
</dbReference>
<dbReference type="SUPFAM" id="SSF56672">
    <property type="entry name" value="DNA/RNA polymerases"/>
    <property type="match status" value="1"/>
</dbReference>
<keyword evidence="3" id="KW-1185">Reference proteome</keyword>
<dbReference type="PROSITE" id="PS50878">
    <property type="entry name" value="RT_POL"/>
    <property type="match status" value="1"/>
</dbReference>
<dbReference type="Pfam" id="PF00078">
    <property type="entry name" value="RVT_1"/>
    <property type="match status" value="1"/>
</dbReference>
<reference evidence="2" key="2">
    <citation type="submission" date="2025-08" db="UniProtKB">
        <authorList>
            <consortium name="Ensembl"/>
        </authorList>
    </citation>
    <scope>IDENTIFICATION</scope>
</reference>
<reference evidence="2" key="3">
    <citation type="submission" date="2025-09" db="UniProtKB">
        <authorList>
            <consortium name="Ensembl"/>
        </authorList>
    </citation>
    <scope>IDENTIFICATION</scope>
</reference>
<evidence type="ECO:0000259" key="1">
    <source>
        <dbReference type="PROSITE" id="PS50878"/>
    </source>
</evidence>
<evidence type="ECO:0000313" key="3">
    <source>
        <dbReference type="Proteomes" id="UP000265040"/>
    </source>
</evidence>
<dbReference type="GeneTree" id="ENSGT01120000271821"/>
<name>A0AAQ6IRP3_ANATE</name>